<feature type="region of interest" description="Interaction with tRNA" evidence="10">
    <location>
        <begin position="148"/>
        <end position="150"/>
    </location>
</feature>
<comment type="caution">
    <text evidence="10">Lacks conserved residue(s) required for the propagation of feature annotation.</text>
</comment>
<dbReference type="FunFam" id="3.40.50.620:FF:000057">
    <property type="entry name" value="tRNA-specific 2-thiouridylase MnmA"/>
    <property type="match status" value="1"/>
</dbReference>
<dbReference type="InterPro" id="IPR004506">
    <property type="entry name" value="MnmA-like"/>
</dbReference>
<dbReference type="GO" id="GO:0103016">
    <property type="term" value="F:tRNA-uridine 2-sulfurtransferase activity"/>
    <property type="evidence" value="ECO:0007669"/>
    <property type="project" value="UniProtKB-EC"/>
</dbReference>
<evidence type="ECO:0000256" key="1">
    <source>
        <dbReference type="ARBA" id="ARBA00022490"/>
    </source>
</evidence>
<dbReference type="InterPro" id="IPR014729">
    <property type="entry name" value="Rossmann-like_a/b/a_fold"/>
</dbReference>
<comment type="subcellular location">
    <subcellularLocation>
        <location evidence="10">Cytoplasm</location>
    </subcellularLocation>
</comment>
<evidence type="ECO:0000256" key="8">
    <source>
        <dbReference type="ARBA" id="ARBA00023157"/>
    </source>
</evidence>
<feature type="active site" description="Nucleophile" evidence="10">
    <location>
        <position position="101"/>
    </location>
</feature>
<dbReference type="Pfam" id="PF20258">
    <property type="entry name" value="tRNA_Me_trans_C"/>
    <property type="match status" value="1"/>
</dbReference>
<evidence type="ECO:0000313" key="13">
    <source>
        <dbReference type="EMBL" id="TPW75471.1"/>
    </source>
</evidence>
<evidence type="ECO:0000256" key="5">
    <source>
        <dbReference type="ARBA" id="ARBA00022741"/>
    </source>
</evidence>
<dbReference type="RefSeq" id="WP_141162831.1">
    <property type="nucleotide sequence ID" value="NZ_VHQG01000002.1"/>
</dbReference>
<reference evidence="13 14" key="1">
    <citation type="submission" date="2019-06" db="EMBL/GenBank/DDBJ databases">
        <authorList>
            <person name="Li F."/>
        </authorList>
    </citation>
    <scope>NUCLEOTIDE SEQUENCE [LARGE SCALE GENOMIC DNA]</scope>
    <source>
        <strain evidence="13 14">10F1D-1</strain>
    </source>
</reference>
<keyword evidence="7 10" id="KW-0694">RNA-binding</keyword>
<evidence type="ECO:0000256" key="4">
    <source>
        <dbReference type="ARBA" id="ARBA00022694"/>
    </source>
</evidence>
<dbReference type="OrthoDB" id="9800696at2"/>
<dbReference type="Gene3D" id="2.30.30.280">
    <property type="entry name" value="Adenine nucleotide alpha hydrolases-like domains"/>
    <property type="match status" value="1"/>
</dbReference>
<dbReference type="Pfam" id="PF03054">
    <property type="entry name" value="tRNA_Me_trans"/>
    <property type="match status" value="1"/>
</dbReference>
<evidence type="ECO:0000259" key="12">
    <source>
        <dbReference type="Pfam" id="PF20259"/>
    </source>
</evidence>
<accession>A0A506XS56</accession>
<keyword evidence="3 10" id="KW-0808">Transferase</keyword>
<keyword evidence="1 10" id="KW-0963">Cytoplasm</keyword>
<keyword evidence="8" id="KW-1015">Disulfide bond</keyword>
<dbReference type="HAMAP" id="MF_00144">
    <property type="entry name" value="tRNA_thiouridyl_MnmA"/>
    <property type="match status" value="1"/>
</dbReference>
<dbReference type="InterPro" id="IPR046884">
    <property type="entry name" value="MnmA-like_central"/>
</dbReference>
<comment type="similarity">
    <text evidence="10">Belongs to the MnmA/TRMU family.</text>
</comment>
<dbReference type="SUPFAM" id="SSF52402">
    <property type="entry name" value="Adenine nucleotide alpha hydrolases-like"/>
    <property type="match status" value="1"/>
</dbReference>
<dbReference type="EMBL" id="VHQG01000002">
    <property type="protein sequence ID" value="TPW75471.1"/>
    <property type="molecule type" value="Genomic_DNA"/>
</dbReference>
<feature type="domain" description="tRNA-specific 2-thiouridylase MnmA-like central" evidence="12">
    <location>
        <begin position="209"/>
        <end position="273"/>
    </location>
</feature>
<evidence type="ECO:0000313" key="14">
    <source>
        <dbReference type="Proteomes" id="UP000316252"/>
    </source>
</evidence>
<evidence type="ECO:0000256" key="7">
    <source>
        <dbReference type="ARBA" id="ARBA00022884"/>
    </source>
</evidence>
<dbReference type="PANTHER" id="PTHR11933">
    <property type="entry name" value="TRNA 5-METHYLAMINOMETHYL-2-THIOURIDYLATE -METHYLTRANSFERASE"/>
    <property type="match status" value="1"/>
</dbReference>
<keyword evidence="5 10" id="KW-0547">Nucleotide-binding</keyword>
<feature type="site" description="Interaction with tRNA" evidence="10">
    <location>
        <position position="354"/>
    </location>
</feature>
<dbReference type="PANTHER" id="PTHR11933:SF5">
    <property type="entry name" value="MITOCHONDRIAL TRNA-SPECIFIC 2-THIOURIDYLASE 1"/>
    <property type="match status" value="1"/>
</dbReference>
<evidence type="ECO:0000259" key="11">
    <source>
        <dbReference type="Pfam" id="PF20258"/>
    </source>
</evidence>
<evidence type="ECO:0000256" key="9">
    <source>
        <dbReference type="ARBA" id="ARBA00051542"/>
    </source>
</evidence>
<protein>
    <recommendedName>
        <fullName evidence="10">tRNA-specific 2-thiouridylase MnmA</fullName>
        <ecNumber evidence="10">2.8.1.13</ecNumber>
    </recommendedName>
</protein>
<evidence type="ECO:0000256" key="3">
    <source>
        <dbReference type="ARBA" id="ARBA00022679"/>
    </source>
</evidence>
<proteinExistence type="inferred from homology"/>
<dbReference type="GO" id="GO:0002143">
    <property type="term" value="P:tRNA wobble position uridine thiolation"/>
    <property type="evidence" value="ECO:0007669"/>
    <property type="project" value="TreeGrafter"/>
</dbReference>
<feature type="binding site" evidence="10">
    <location>
        <begin position="6"/>
        <end position="13"/>
    </location>
    <ligand>
        <name>ATP</name>
        <dbReference type="ChEBI" id="CHEBI:30616"/>
    </ligand>
</feature>
<evidence type="ECO:0000256" key="10">
    <source>
        <dbReference type="HAMAP-Rule" id="MF_00144"/>
    </source>
</evidence>
<keyword evidence="4 10" id="KW-0819">tRNA processing</keyword>
<keyword evidence="2 10" id="KW-0820">tRNA-binding</keyword>
<dbReference type="NCBIfam" id="TIGR00420">
    <property type="entry name" value="trmU"/>
    <property type="match status" value="1"/>
</dbReference>
<comment type="caution">
    <text evidence="13">The sequence shown here is derived from an EMBL/GenBank/DDBJ whole genome shotgun (WGS) entry which is preliminary data.</text>
</comment>
<evidence type="ECO:0000256" key="6">
    <source>
        <dbReference type="ARBA" id="ARBA00022840"/>
    </source>
</evidence>
<gene>
    <name evidence="10 13" type="primary">mnmA</name>
    <name evidence="13" type="ORF">FJ657_06125</name>
</gene>
<name>A0A506XS56_9MICO</name>
<dbReference type="CDD" id="cd01998">
    <property type="entry name" value="MnmA_TRMU-like"/>
    <property type="match status" value="1"/>
</dbReference>
<organism evidence="13 14">
    <name type="scientific">Schumannella soli</name>
    <dbReference type="NCBI Taxonomy" id="2590779"/>
    <lineage>
        <taxon>Bacteria</taxon>
        <taxon>Bacillati</taxon>
        <taxon>Actinomycetota</taxon>
        <taxon>Actinomycetes</taxon>
        <taxon>Micrococcales</taxon>
        <taxon>Microbacteriaceae</taxon>
        <taxon>Schumannella</taxon>
    </lineage>
</organism>
<dbReference type="Pfam" id="PF20259">
    <property type="entry name" value="tRNA_Me_trans_M"/>
    <property type="match status" value="1"/>
</dbReference>
<dbReference type="GO" id="GO:0005737">
    <property type="term" value="C:cytoplasm"/>
    <property type="evidence" value="ECO:0007669"/>
    <property type="project" value="UniProtKB-SubCell"/>
</dbReference>
<comment type="catalytic activity">
    <reaction evidence="9 10">
        <text>S-sulfanyl-L-cysteinyl-[protein] + uridine(34) in tRNA + AH2 + ATP = 2-thiouridine(34) in tRNA + L-cysteinyl-[protein] + A + AMP + diphosphate + H(+)</text>
        <dbReference type="Rhea" id="RHEA:47032"/>
        <dbReference type="Rhea" id="RHEA-COMP:10131"/>
        <dbReference type="Rhea" id="RHEA-COMP:11726"/>
        <dbReference type="Rhea" id="RHEA-COMP:11727"/>
        <dbReference type="Rhea" id="RHEA-COMP:11728"/>
        <dbReference type="ChEBI" id="CHEBI:13193"/>
        <dbReference type="ChEBI" id="CHEBI:15378"/>
        <dbReference type="ChEBI" id="CHEBI:17499"/>
        <dbReference type="ChEBI" id="CHEBI:29950"/>
        <dbReference type="ChEBI" id="CHEBI:30616"/>
        <dbReference type="ChEBI" id="CHEBI:33019"/>
        <dbReference type="ChEBI" id="CHEBI:61963"/>
        <dbReference type="ChEBI" id="CHEBI:65315"/>
        <dbReference type="ChEBI" id="CHEBI:87170"/>
        <dbReference type="ChEBI" id="CHEBI:456215"/>
        <dbReference type="EC" id="2.8.1.13"/>
    </reaction>
</comment>
<keyword evidence="14" id="KW-1185">Reference proteome</keyword>
<sequence>MRILAAMSGGVDSAVAAARLVEAGHDVVGVHLALSRNRGTLRTGSRGCCTVEDALDARRAANLLGIPFYVWDFSERFADDVVDDFISEYAAGRTPNPCLRCNERIKFAAVLEKALALGFDAVATGHYAEIREDAAGHRELHRAAAWAKDQSYVLGVLTAAQLDHAVFPLGATPSKDEVRAEAAARGLTVAAKPDSYDICFIPDGDTRGWLADKMGAEPGEILDQSGAKVGTHAGAHAFTVGQRKGLNLGVPAPDGRPRFVLEVRPSSNQVVVGPKEALAVAELAGARFSWAGQPPVDAEAGFACQVQVRAHGEPVPAMARVVDAGVDAGSAAAAGARELVIRPEAALDGVAPGQSAVVYVGTRVLGQVTIDRTVSAAPLPAALPVPV</sequence>
<feature type="binding site" evidence="10">
    <location>
        <position position="32"/>
    </location>
    <ligand>
        <name>ATP</name>
        <dbReference type="ChEBI" id="CHEBI:30616"/>
    </ligand>
</feature>
<dbReference type="EC" id="2.8.1.13" evidence="10"/>
<dbReference type="GO" id="GO:0000049">
    <property type="term" value="F:tRNA binding"/>
    <property type="evidence" value="ECO:0007669"/>
    <property type="project" value="UniProtKB-KW"/>
</dbReference>
<dbReference type="GO" id="GO:0005524">
    <property type="term" value="F:ATP binding"/>
    <property type="evidence" value="ECO:0007669"/>
    <property type="project" value="UniProtKB-KW"/>
</dbReference>
<feature type="site" description="Interaction with tRNA" evidence="10">
    <location>
        <position position="126"/>
    </location>
</feature>
<feature type="domain" description="tRNA-specific 2-thiouridylase MnmA-like C-terminal" evidence="11">
    <location>
        <begin position="282"/>
        <end position="369"/>
    </location>
</feature>
<dbReference type="Gene3D" id="2.40.30.10">
    <property type="entry name" value="Translation factors"/>
    <property type="match status" value="1"/>
</dbReference>
<comment type="function">
    <text evidence="10">Catalyzes the 2-thiolation of uridine at the wobble position (U34) of tRNA, leading to the formation of s(2)U34.</text>
</comment>
<keyword evidence="6 10" id="KW-0067">ATP-binding</keyword>
<feature type="binding site" evidence="10">
    <location>
        <position position="125"/>
    </location>
    <ligand>
        <name>ATP</name>
        <dbReference type="ChEBI" id="CHEBI:30616"/>
    </ligand>
</feature>
<dbReference type="NCBIfam" id="NF001138">
    <property type="entry name" value="PRK00143.1"/>
    <property type="match status" value="1"/>
</dbReference>
<dbReference type="AlphaFoldDB" id="A0A506XS56"/>
<evidence type="ECO:0000256" key="2">
    <source>
        <dbReference type="ARBA" id="ARBA00022555"/>
    </source>
</evidence>
<dbReference type="InterPro" id="IPR046885">
    <property type="entry name" value="MnmA-like_C"/>
</dbReference>
<dbReference type="InterPro" id="IPR023382">
    <property type="entry name" value="MnmA-like_central_sf"/>
</dbReference>
<feature type="active site" description="Cysteine persulfide intermediate" evidence="10">
    <location>
        <position position="199"/>
    </location>
</feature>
<dbReference type="Gene3D" id="3.40.50.620">
    <property type="entry name" value="HUPs"/>
    <property type="match status" value="1"/>
</dbReference>
<dbReference type="Proteomes" id="UP000316252">
    <property type="component" value="Unassembled WGS sequence"/>
</dbReference>